<dbReference type="OrthoDB" id="8055321at2759"/>
<reference evidence="1" key="1">
    <citation type="submission" date="2022-03" db="EMBL/GenBank/DDBJ databases">
        <authorList>
            <person name="Sayadi A."/>
        </authorList>
    </citation>
    <scope>NUCLEOTIDE SEQUENCE</scope>
</reference>
<dbReference type="AlphaFoldDB" id="A0A9P0ME19"/>
<proteinExistence type="predicted"/>
<evidence type="ECO:0008006" key="3">
    <source>
        <dbReference type="Google" id="ProtNLM"/>
    </source>
</evidence>
<dbReference type="Proteomes" id="UP001152888">
    <property type="component" value="Unassembled WGS sequence"/>
</dbReference>
<sequence>MYLRYTFKMTPMMHLGSSDEDLEELNELFEVPKNENFCEETVPQFNHQQFLGHFRISREVATQLSNRYEASQYYHSQKGDSEQISPFKPVVAFLWYASNEAASLRDVSDRFGITISSLHKIVKRLTYFLSNLSAEFIKWPTRRKLKLKATLGKTNFLALLASLTVHTLKLTSHRLIQIHTLTESTFFRSRHKFAIIKVK</sequence>
<keyword evidence="2" id="KW-1185">Reference proteome</keyword>
<accession>A0A9P0ME19</accession>
<gene>
    <name evidence="1" type="ORF">ACAOBT_LOCUS31723</name>
</gene>
<name>A0A9P0ME19_ACAOB</name>
<evidence type="ECO:0000313" key="1">
    <source>
        <dbReference type="EMBL" id="CAH2010715.1"/>
    </source>
</evidence>
<organism evidence="1 2">
    <name type="scientific">Acanthoscelides obtectus</name>
    <name type="common">Bean weevil</name>
    <name type="synonym">Bruchus obtectus</name>
    <dbReference type="NCBI Taxonomy" id="200917"/>
    <lineage>
        <taxon>Eukaryota</taxon>
        <taxon>Metazoa</taxon>
        <taxon>Ecdysozoa</taxon>
        <taxon>Arthropoda</taxon>
        <taxon>Hexapoda</taxon>
        <taxon>Insecta</taxon>
        <taxon>Pterygota</taxon>
        <taxon>Neoptera</taxon>
        <taxon>Endopterygota</taxon>
        <taxon>Coleoptera</taxon>
        <taxon>Polyphaga</taxon>
        <taxon>Cucujiformia</taxon>
        <taxon>Chrysomeloidea</taxon>
        <taxon>Chrysomelidae</taxon>
        <taxon>Bruchinae</taxon>
        <taxon>Bruchini</taxon>
        <taxon>Acanthoscelides</taxon>
    </lineage>
</organism>
<comment type="caution">
    <text evidence="1">The sequence shown here is derived from an EMBL/GenBank/DDBJ whole genome shotgun (WGS) entry which is preliminary data.</text>
</comment>
<dbReference type="EMBL" id="CAKOFQ010007998">
    <property type="protein sequence ID" value="CAH2010715.1"/>
    <property type="molecule type" value="Genomic_DNA"/>
</dbReference>
<protein>
    <recommendedName>
        <fullName evidence="3">Transposase Helix-turn-helix domain-containing protein</fullName>
    </recommendedName>
</protein>
<evidence type="ECO:0000313" key="2">
    <source>
        <dbReference type="Proteomes" id="UP001152888"/>
    </source>
</evidence>